<keyword evidence="2" id="KW-1185">Reference proteome</keyword>
<proteinExistence type="predicted"/>
<accession>A0A1E3NU50</accession>
<dbReference type="AlphaFoldDB" id="A0A1E3NU50"/>
<evidence type="ECO:0000313" key="2">
    <source>
        <dbReference type="Proteomes" id="UP000094112"/>
    </source>
</evidence>
<dbReference type="Proteomes" id="UP000094112">
    <property type="component" value="Unassembled WGS sequence"/>
</dbReference>
<name>A0A1E3NU50_WICAA</name>
<protein>
    <submittedName>
        <fullName evidence="1">Uncharacterized protein</fullName>
    </submittedName>
</protein>
<dbReference type="GeneID" id="30203889"/>
<dbReference type="EMBL" id="KV454216">
    <property type="protein sequence ID" value="ODQ56711.1"/>
    <property type="molecule type" value="Genomic_DNA"/>
</dbReference>
<evidence type="ECO:0000313" key="1">
    <source>
        <dbReference type="EMBL" id="ODQ56711.1"/>
    </source>
</evidence>
<reference evidence="1 2" key="1">
    <citation type="journal article" date="2016" name="Proc. Natl. Acad. Sci. U.S.A.">
        <title>Comparative genomics of biotechnologically important yeasts.</title>
        <authorList>
            <person name="Riley R."/>
            <person name="Haridas S."/>
            <person name="Wolfe K.H."/>
            <person name="Lopes M.R."/>
            <person name="Hittinger C.T."/>
            <person name="Goeker M."/>
            <person name="Salamov A.A."/>
            <person name="Wisecaver J.H."/>
            <person name="Long T.M."/>
            <person name="Calvey C.H."/>
            <person name="Aerts A.L."/>
            <person name="Barry K.W."/>
            <person name="Choi C."/>
            <person name="Clum A."/>
            <person name="Coughlan A.Y."/>
            <person name="Deshpande S."/>
            <person name="Douglass A.P."/>
            <person name="Hanson S.J."/>
            <person name="Klenk H.-P."/>
            <person name="LaButti K.M."/>
            <person name="Lapidus A."/>
            <person name="Lindquist E.A."/>
            <person name="Lipzen A.M."/>
            <person name="Meier-Kolthoff J.P."/>
            <person name="Ohm R.A."/>
            <person name="Otillar R.P."/>
            <person name="Pangilinan J.L."/>
            <person name="Peng Y."/>
            <person name="Rokas A."/>
            <person name="Rosa C.A."/>
            <person name="Scheuner C."/>
            <person name="Sibirny A.A."/>
            <person name="Slot J.C."/>
            <person name="Stielow J.B."/>
            <person name="Sun H."/>
            <person name="Kurtzman C.P."/>
            <person name="Blackwell M."/>
            <person name="Grigoriev I.V."/>
            <person name="Jeffries T.W."/>
        </authorList>
    </citation>
    <scope>NUCLEOTIDE SEQUENCE [LARGE SCALE GENOMIC DNA]</scope>
    <source>
        <strain evidence="2">ATCC 58044 / CBS 1984 / NCYC 433 / NRRL Y-366-8</strain>
    </source>
</reference>
<gene>
    <name evidence="1" type="ORF">WICANDRAFT_98195</name>
</gene>
<sequence>MTVEVVKPWTGSLDRYRCPLSIKINLITRVLVVVGGGARCTLVLKRLTSRDYKLMLNLSIDLQSSQNLESLFCYM</sequence>
<dbReference type="RefSeq" id="XP_019035918.1">
    <property type="nucleotide sequence ID" value="XM_019186643.1"/>
</dbReference>
<organism evidence="1 2">
    <name type="scientific">Wickerhamomyces anomalus (strain ATCC 58044 / CBS 1984 / NCYC 433 / NRRL Y-366-8)</name>
    <name type="common">Yeast</name>
    <name type="synonym">Hansenula anomala</name>
    <dbReference type="NCBI Taxonomy" id="683960"/>
    <lineage>
        <taxon>Eukaryota</taxon>
        <taxon>Fungi</taxon>
        <taxon>Dikarya</taxon>
        <taxon>Ascomycota</taxon>
        <taxon>Saccharomycotina</taxon>
        <taxon>Saccharomycetes</taxon>
        <taxon>Phaffomycetales</taxon>
        <taxon>Wickerhamomycetaceae</taxon>
        <taxon>Wickerhamomyces</taxon>
    </lineage>
</organism>